<comment type="caution">
    <text evidence="8">The sequence shown here is derived from an EMBL/GenBank/DDBJ whole genome shotgun (WGS) entry which is preliminary data.</text>
</comment>
<reference evidence="8" key="1">
    <citation type="journal article" date="2018" name="DNA Res.">
        <title>Multiple hybrid de novo genome assembly of finger millet, an orphan allotetraploid crop.</title>
        <authorList>
            <person name="Hatakeyama M."/>
            <person name="Aluri S."/>
            <person name="Balachadran M.T."/>
            <person name="Sivarajan S.R."/>
            <person name="Patrignani A."/>
            <person name="Gruter S."/>
            <person name="Poveda L."/>
            <person name="Shimizu-Inatsugi R."/>
            <person name="Baeten J."/>
            <person name="Francoijs K.J."/>
            <person name="Nataraja K.N."/>
            <person name="Reddy Y.A.N."/>
            <person name="Phadnis S."/>
            <person name="Ravikumar R.L."/>
            <person name="Schlapbach R."/>
            <person name="Sreeman S.M."/>
            <person name="Shimizu K.K."/>
        </authorList>
    </citation>
    <scope>NUCLEOTIDE SEQUENCE</scope>
</reference>
<dbReference type="InterPro" id="IPR013010">
    <property type="entry name" value="Znf_SIAH"/>
</dbReference>
<keyword evidence="2 5" id="KW-0863">Zinc-finger</keyword>
<dbReference type="Proteomes" id="UP001054889">
    <property type="component" value="Unassembled WGS sequence"/>
</dbReference>
<feature type="region of interest" description="Disordered" evidence="6">
    <location>
        <begin position="1"/>
        <end position="26"/>
    </location>
</feature>
<sequence>MVEERHKRPSPQTPDEERLISKKSATPVVKLEPGVGQLIASPGSGGPRARALAAAEQTSPAAEAERARFNARFYVDLFHCDGAGCHGHLKPPVFKCEAGHLLCHSCRRDGHCRTCNGSNTFVPCPEVDRYIHGATVPCPYEAAGCDSSVPYHAVLAHGATCAFAPCPCLVPGCAFAAAPPTLRNHLAGAHSWAVHKFSAYSKVHALSVPVPTSESQHLLVVDGDAARVVLLSLRRAGAAVAVSVACVRAADAAAGPHFRCSFWTEAEAPIQVQRRVMVEMDVASCAVPGGQALDEVMCLYVPVVLLGPSGDVVLRIRIDEIRRPPISAARSASSNASSH</sequence>
<dbReference type="PROSITE" id="PS51081">
    <property type="entry name" value="ZF_SIAH"/>
    <property type="match status" value="1"/>
</dbReference>
<reference evidence="8" key="2">
    <citation type="submission" date="2021-12" db="EMBL/GenBank/DDBJ databases">
        <title>Resequencing data analysis of finger millet.</title>
        <authorList>
            <person name="Hatakeyama M."/>
            <person name="Aluri S."/>
            <person name="Balachadran M.T."/>
            <person name="Sivarajan S.R."/>
            <person name="Poveda L."/>
            <person name="Shimizu-Inatsugi R."/>
            <person name="Schlapbach R."/>
            <person name="Sreeman S.M."/>
            <person name="Shimizu K.K."/>
        </authorList>
    </citation>
    <scope>NUCLEOTIDE SEQUENCE</scope>
</reference>
<evidence type="ECO:0000256" key="1">
    <source>
        <dbReference type="ARBA" id="ARBA00022723"/>
    </source>
</evidence>
<organism evidence="8 9">
    <name type="scientific">Eleusine coracana subsp. coracana</name>
    <dbReference type="NCBI Taxonomy" id="191504"/>
    <lineage>
        <taxon>Eukaryota</taxon>
        <taxon>Viridiplantae</taxon>
        <taxon>Streptophyta</taxon>
        <taxon>Embryophyta</taxon>
        <taxon>Tracheophyta</taxon>
        <taxon>Spermatophyta</taxon>
        <taxon>Magnoliopsida</taxon>
        <taxon>Liliopsida</taxon>
        <taxon>Poales</taxon>
        <taxon>Poaceae</taxon>
        <taxon>PACMAD clade</taxon>
        <taxon>Chloridoideae</taxon>
        <taxon>Cynodonteae</taxon>
        <taxon>Eleusininae</taxon>
        <taxon>Eleusine</taxon>
    </lineage>
</organism>
<protein>
    <recommendedName>
        <fullName evidence="7">SIAH-type domain-containing protein</fullName>
    </recommendedName>
</protein>
<keyword evidence="3" id="KW-0862">Zinc</keyword>
<comment type="function">
    <text evidence="4">E3 ubiquitin-protein ligase that mediates ubiquitination and subsequent proteasomal degradation of target proteins. E3 ubiquitin ligases accept ubiquitin from an E2 ubiquitin-conjugating enzyme in the form of a thioester and then directly transfers the ubiquitin to targeted substrates. It probably triggers the ubiquitin-mediated degradation of different substrates.</text>
</comment>
<dbReference type="AlphaFoldDB" id="A0AAV5FTN9"/>
<name>A0AAV5FTN9_ELECO</name>
<dbReference type="PANTHER" id="PTHR46632">
    <property type="entry name" value="E3 UBIQUITIN-PROTEIN LIGASE SINA-LIKE 4"/>
    <property type="match status" value="1"/>
</dbReference>
<keyword evidence="1" id="KW-0479">Metal-binding</keyword>
<dbReference type="SUPFAM" id="SSF49599">
    <property type="entry name" value="TRAF domain-like"/>
    <property type="match status" value="1"/>
</dbReference>
<evidence type="ECO:0000256" key="4">
    <source>
        <dbReference type="ARBA" id="ARBA00024004"/>
    </source>
</evidence>
<evidence type="ECO:0000256" key="6">
    <source>
        <dbReference type="SAM" id="MobiDB-lite"/>
    </source>
</evidence>
<keyword evidence="9" id="KW-1185">Reference proteome</keyword>
<dbReference type="Gene3D" id="3.30.40.10">
    <property type="entry name" value="Zinc/RING finger domain, C3HC4 (zinc finger)"/>
    <property type="match status" value="1"/>
</dbReference>
<dbReference type="InterPro" id="IPR044286">
    <property type="entry name" value="SINL_plant"/>
</dbReference>
<evidence type="ECO:0000313" key="8">
    <source>
        <dbReference type="EMBL" id="GJN37621.1"/>
    </source>
</evidence>
<evidence type="ECO:0000259" key="7">
    <source>
        <dbReference type="PROSITE" id="PS51081"/>
    </source>
</evidence>
<dbReference type="EMBL" id="BQKI01000095">
    <property type="protein sequence ID" value="GJN37621.1"/>
    <property type="molecule type" value="Genomic_DNA"/>
</dbReference>
<feature type="domain" description="SIAH-type" evidence="7">
    <location>
        <begin position="133"/>
        <end position="191"/>
    </location>
</feature>
<dbReference type="InterPro" id="IPR013083">
    <property type="entry name" value="Znf_RING/FYVE/PHD"/>
</dbReference>
<proteinExistence type="predicted"/>
<evidence type="ECO:0000256" key="5">
    <source>
        <dbReference type="PROSITE-ProRule" id="PRU00455"/>
    </source>
</evidence>
<evidence type="ECO:0000256" key="2">
    <source>
        <dbReference type="ARBA" id="ARBA00022771"/>
    </source>
</evidence>
<dbReference type="Pfam" id="PF21361">
    <property type="entry name" value="Sina_ZnF"/>
    <property type="match status" value="1"/>
</dbReference>
<accession>A0AAV5FTN9</accession>
<evidence type="ECO:0000313" key="9">
    <source>
        <dbReference type="Proteomes" id="UP001054889"/>
    </source>
</evidence>
<dbReference type="GO" id="GO:0008270">
    <property type="term" value="F:zinc ion binding"/>
    <property type="evidence" value="ECO:0007669"/>
    <property type="project" value="UniProtKB-KW"/>
</dbReference>
<dbReference type="PROSITE" id="PS00555">
    <property type="entry name" value="ICOSAH_VIR_COAT_S"/>
    <property type="match status" value="1"/>
</dbReference>
<gene>
    <name evidence="8" type="primary">gb26595</name>
    <name evidence="8" type="ORF">PR202_gb26595</name>
</gene>
<evidence type="ECO:0000256" key="3">
    <source>
        <dbReference type="ARBA" id="ARBA00022833"/>
    </source>
</evidence>
<dbReference type="PANTHER" id="PTHR46632:SF31">
    <property type="entry name" value="SIAH-TYPE DOMAIN-CONTAINING PROTEIN"/>
    <property type="match status" value="1"/>
</dbReference>